<dbReference type="GeneID" id="80816504"/>
<keyword evidence="5 6" id="KW-0472">Membrane</keyword>
<reference evidence="8 9" key="1">
    <citation type="submission" date="2016-10" db="EMBL/GenBank/DDBJ databases">
        <authorList>
            <person name="Varghese N."/>
            <person name="Submissions S."/>
        </authorList>
    </citation>
    <scope>NUCLEOTIDE SEQUENCE [LARGE SCALE GENOMIC DNA]</scope>
    <source>
        <strain evidence="8 9">FF3</strain>
    </source>
</reference>
<keyword evidence="9" id="KW-1185">Reference proteome</keyword>
<evidence type="ECO:0000313" key="8">
    <source>
        <dbReference type="EMBL" id="SEI56196.1"/>
    </source>
</evidence>
<organism evidence="8 9">
    <name type="scientific">Marinovum algicola</name>
    <dbReference type="NCBI Taxonomy" id="42444"/>
    <lineage>
        <taxon>Bacteria</taxon>
        <taxon>Pseudomonadati</taxon>
        <taxon>Pseudomonadota</taxon>
        <taxon>Alphaproteobacteria</taxon>
        <taxon>Rhodobacterales</taxon>
        <taxon>Roseobacteraceae</taxon>
        <taxon>Marinovum</taxon>
    </lineage>
</organism>
<accession>A0A975W689</accession>
<dbReference type="GO" id="GO:0016020">
    <property type="term" value="C:membrane"/>
    <property type="evidence" value="ECO:0007669"/>
    <property type="project" value="UniProtKB-SubCell"/>
</dbReference>
<dbReference type="SUPFAM" id="SSF103481">
    <property type="entry name" value="Multidrug resistance efflux transporter EmrE"/>
    <property type="match status" value="2"/>
</dbReference>
<feature type="transmembrane region" description="Helical" evidence="6">
    <location>
        <begin position="71"/>
        <end position="91"/>
    </location>
</feature>
<dbReference type="RefSeq" id="WP_074834389.1">
    <property type="nucleotide sequence ID" value="NZ_CATLQZ010000005.1"/>
</dbReference>
<feature type="transmembrane region" description="Helical" evidence="6">
    <location>
        <begin position="226"/>
        <end position="246"/>
    </location>
</feature>
<keyword evidence="4 6" id="KW-1133">Transmembrane helix</keyword>
<evidence type="ECO:0000256" key="6">
    <source>
        <dbReference type="SAM" id="Phobius"/>
    </source>
</evidence>
<comment type="similarity">
    <text evidence="2">Belongs to the drug/metabolite transporter (DMT) superfamily. 10 TMS drug/metabolite exporter (DME) (TC 2.A.7.3) family.</text>
</comment>
<feature type="domain" description="EamA" evidence="7">
    <location>
        <begin position="16"/>
        <end position="142"/>
    </location>
</feature>
<feature type="transmembrane region" description="Helical" evidence="6">
    <location>
        <begin position="12"/>
        <end position="35"/>
    </location>
</feature>
<name>A0A975W689_9RHOB</name>
<dbReference type="InterPro" id="IPR000620">
    <property type="entry name" value="EamA_dom"/>
</dbReference>
<evidence type="ECO:0000256" key="5">
    <source>
        <dbReference type="ARBA" id="ARBA00023136"/>
    </source>
</evidence>
<keyword evidence="3 6" id="KW-0812">Transmembrane</keyword>
<comment type="subcellular location">
    <subcellularLocation>
        <location evidence="1">Membrane</location>
        <topology evidence="1">Multi-pass membrane protein</topology>
    </subcellularLocation>
</comment>
<feature type="transmembrane region" description="Helical" evidence="6">
    <location>
        <begin position="41"/>
        <end position="59"/>
    </location>
</feature>
<protein>
    <recommendedName>
        <fullName evidence="7">EamA domain-containing protein</fullName>
    </recommendedName>
</protein>
<dbReference type="PANTHER" id="PTHR22911:SF6">
    <property type="entry name" value="SOLUTE CARRIER FAMILY 35 MEMBER G1"/>
    <property type="match status" value="1"/>
</dbReference>
<feature type="transmembrane region" description="Helical" evidence="6">
    <location>
        <begin position="180"/>
        <end position="206"/>
    </location>
</feature>
<feature type="transmembrane region" description="Helical" evidence="6">
    <location>
        <begin position="258"/>
        <end position="277"/>
    </location>
</feature>
<evidence type="ECO:0000256" key="3">
    <source>
        <dbReference type="ARBA" id="ARBA00022692"/>
    </source>
</evidence>
<dbReference type="InterPro" id="IPR037185">
    <property type="entry name" value="EmrE-like"/>
</dbReference>
<evidence type="ECO:0000313" key="9">
    <source>
        <dbReference type="Proteomes" id="UP000182932"/>
    </source>
</evidence>
<evidence type="ECO:0000256" key="1">
    <source>
        <dbReference type="ARBA" id="ARBA00004141"/>
    </source>
</evidence>
<dbReference type="Proteomes" id="UP000182932">
    <property type="component" value="Unassembled WGS sequence"/>
</dbReference>
<feature type="transmembrane region" description="Helical" evidence="6">
    <location>
        <begin position="149"/>
        <end position="168"/>
    </location>
</feature>
<dbReference type="Pfam" id="PF00892">
    <property type="entry name" value="EamA"/>
    <property type="match status" value="1"/>
</dbReference>
<dbReference type="PANTHER" id="PTHR22911">
    <property type="entry name" value="ACYL-MALONYL CONDENSING ENZYME-RELATED"/>
    <property type="match status" value="1"/>
</dbReference>
<feature type="transmembrane region" description="Helical" evidence="6">
    <location>
        <begin position="97"/>
        <end position="119"/>
    </location>
</feature>
<dbReference type="AlphaFoldDB" id="A0A975W689"/>
<gene>
    <name evidence="8" type="ORF">SAMN04487940_101229</name>
</gene>
<sequence length="306" mass="32019">MSRPIPQTRPLVAAASMLGAMAVIGVIDNAVPVLAGEIGLWQFYAWRVVMAVPVILLAARLGFGTVKPGRLWAVLLRGAMLSISMMFYFGALSVMPIAQALSGLFTSPVFVLVITALALRQPIGPWRVLAVSMGFTGILVVLSPDPASLSLATFLPVFGGLFYALGAIATRTVCAGEDVLAMLLAMFLVQGLIGLAGLGTVAVLAPEVGAGASGFVSRGWVWPMSPLVHLLMVIQAVFSVLGVGLITRAYALGDASYVAVFEYSVFIFGPLAAFVIFGQRVGWNEVAGIALIAGAGLVIVWRLRDG</sequence>
<evidence type="ECO:0000256" key="4">
    <source>
        <dbReference type="ARBA" id="ARBA00022989"/>
    </source>
</evidence>
<feature type="transmembrane region" description="Helical" evidence="6">
    <location>
        <begin position="126"/>
        <end position="143"/>
    </location>
</feature>
<proteinExistence type="inferred from homology"/>
<evidence type="ECO:0000256" key="2">
    <source>
        <dbReference type="ARBA" id="ARBA00009853"/>
    </source>
</evidence>
<dbReference type="EMBL" id="FNYY01000001">
    <property type="protein sequence ID" value="SEI56196.1"/>
    <property type="molecule type" value="Genomic_DNA"/>
</dbReference>
<comment type="caution">
    <text evidence="8">The sequence shown here is derived from an EMBL/GenBank/DDBJ whole genome shotgun (WGS) entry which is preliminary data.</text>
</comment>
<evidence type="ECO:0000259" key="7">
    <source>
        <dbReference type="Pfam" id="PF00892"/>
    </source>
</evidence>
<feature type="transmembrane region" description="Helical" evidence="6">
    <location>
        <begin position="283"/>
        <end position="303"/>
    </location>
</feature>